<evidence type="ECO:0000256" key="4">
    <source>
        <dbReference type="RuleBase" id="RU364055"/>
    </source>
</evidence>
<dbReference type="Proteomes" id="UP000286415">
    <property type="component" value="Unassembled WGS sequence"/>
</dbReference>
<evidence type="ECO:0000256" key="3">
    <source>
        <dbReference type="ARBA" id="ARBA00022946"/>
    </source>
</evidence>
<sequence>VAPFRCLAAMQPEGSTRAGILPGCPSLDRGSRETEAGFEPRTFRIGQPGSISALVLPSGDIVARHRKGATAAERNSQKMLAFWPFTTGAMLGILQRQISLVSNRFRIFSDTIRKASNLYYTQKHEWIKSDGKSGTVGISEYAEQKLGDIVYVELPNLGDTIKAKEQCGVIESVKAVSEIYSPASGTVTELNSTLESNSGIINKSPLDKGWLFKMNLSDPKELEHLMTEEKRLRWKLYIEGNSSDARATLGHV</sequence>
<evidence type="ECO:0000313" key="5">
    <source>
        <dbReference type="EMBL" id="KAG5444584.1"/>
    </source>
</evidence>
<comment type="function">
    <text evidence="4">The H protein shuttles the methylamine group of glycine from the P protein to the T protein.</text>
</comment>
<dbReference type="InterPro" id="IPR003016">
    <property type="entry name" value="2-oxoA_DH_lipoyl-BS"/>
</dbReference>
<dbReference type="GO" id="GO:0019464">
    <property type="term" value="P:glycine decarboxylation via glycine cleavage system"/>
    <property type="evidence" value="ECO:0007669"/>
    <property type="project" value="UniProtKB-UniRule"/>
</dbReference>
<dbReference type="InterPro" id="IPR017453">
    <property type="entry name" value="GCV_H_sub"/>
</dbReference>
<comment type="subunit">
    <text evidence="4">The glycine cleavage system is composed of four proteins: P, T, L and H.</text>
</comment>
<evidence type="ECO:0000313" key="6">
    <source>
        <dbReference type="Proteomes" id="UP000286415"/>
    </source>
</evidence>
<keyword evidence="4" id="KW-0496">Mitochondrion</keyword>
<protein>
    <recommendedName>
        <fullName evidence="4">Glycine cleavage system H protein</fullName>
    </recommendedName>
</protein>
<accession>A0A3R7CAX0</accession>
<dbReference type="CDD" id="cd06848">
    <property type="entry name" value="GCS_H"/>
    <property type="match status" value="1"/>
</dbReference>
<dbReference type="STRING" id="79923.A0A3R7CAX0"/>
<dbReference type="PANTHER" id="PTHR11715:SF3">
    <property type="entry name" value="GLYCINE CLEAVAGE SYSTEM H PROTEIN-RELATED"/>
    <property type="match status" value="1"/>
</dbReference>
<dbReference type="AlphaFoldDB" id="A0A3R7CAX0"/>
<dbReference type="Gene3D" id="2.40.50.100">
    <property type="match status" value="1"/>
</dbReference>
<feature type="non-terminal residue" evidence="5">
    <location>
        <position position="1"/>
    </location>
</feature>
<comment type="similarity">
    <text evidence="1 4">Belongs to the GcvH family.</text>
</comment>
<comment type="cofactor">
    <cofactor evidence="4">
        <name>(R)-lipoate</name>
        <dbReference type="ChEBI" id="CHEBI:83088"/>
    </cofactor>
    <text evidence="4">Binds 1 lipoyl cofactor covalently.</text>
</comment>
<dbReference type="InterPro" id="IPR000089">
    <property type="entry name" value="Biotin_lipoyl"/>
</dbReference>
<evidence type="ECO:0000256" key="2">
    <source>
        <dbReference type="ARBA" id="ARBA00022823"/>
    </source>
</evidence>
<keyword evidence="6" id="KW-1185">Reference proteome</keyword>
<proteinExistence type="inferred from homology"/>
<dbReference type="InterPro" id="IPR011053">
    <property type="entry name" value="Single_hybrid_motif"/>
</dbReference>
<dbReference type="InParanoid" id="A0A3R7CAX0"/>
<dbReference type="GO" id="GO:0005960">
    <property type="term" value="C:glycine cleavage complex"/>
    <property type="evidence" value="ECO:0007669"/>
    <property type="project" value="UniProtKB-UniRule"/>
</dbReference>
<dbReference type="InterPro" id="IPR033753">
    <property type="entry name" value="GCV_H/Fam206"/>
</dbReference>
<dbReference type="GO" id="GO:0009249">
    <property type="term" value="P:protein lipoylation"/>
    <property type="evidence" value="ECO:0007669"/>
    <property type="project" value="TreeGrafter"/>
</dbReference>
<dbReference type="PROSITE" id="PS50968">
    <property type="entry name" value="BIOTINYL_LIPOYL"/>
    <property type="match status" value="1"/>
</dbReference>
<dbReference type="Pfam" id="PF01597">
    <property type="entry name" value="GCV_H"/>
    <property type="match status" value="1"/>
</dbReference>
<name>A0A3R7CAX0_CLOSI</name>
<keyword evidence="3 4" id="KW-0809">Transit peptide</keyword>
<dbReference type="InterPro" id="IPR002930">
    <property type="entry name" value="GCV_H"/>
</dbReference>
<gene>
    <name evidence="5" type="ORF">CSKR_108049</name>
</gene>
<organism evidence="5 6">
    <name type="scientific">Clonorchis sinensis</name>
    <name type="common">Chinese liver fluke</name>
    <dbReference type="NCBI Taxonomy" id="79923"/>
    <lineage>
        <taxon>Eukaryota</taxon>
        <taxon>Metazoa</taxon>
        <taxon>Spiralia</taxon>
        <taxon>Lophotrochozoa</taxon>
        <taxon>Platyhelminthes</taxon>
        <taxon>Trematoda</taxon>
        <taxon>Digenea</taxon>
        <taxon>Opisthorchiida</taxon>
        <taxon>Opisthorchiata</taxon>
        <taxon>Opisthorchiidae</taxon>
        <taxon>Clonorchis</taxon>
    </lineage>
</organism>
<dbReference type="NCBIfam" id="NF002270">
    <property type="entry name" value="PRK01202.1"/>
    <property type="match status" value="1"/>
</dbReference>
<dbReference type="EMBL" id="NIRI02000056">
    <property type="protein sequence ID" value="KAG5444584.1"/>
    <property type="molecule type" value="Genomic_DNA"/>
</dbReference>
<dbReference type="PANTHER" id="PTHR11715">
    <property type="entry name" value="GLYCINE CLEAVAGE SYSTEM H PROTEIN"/>
    <property type="match status" value="1"/>
</dbReference>
<dbReference type="SUPFAM" id="SSF51230">
    <property type="entry name" value="Single hybrid motif"/>
    <property type="match status" value="1"/>
</dbReference>
<reference evidence="5 6" key="1">
    <citation type="journal article" date="2018" name="Biotechnol. Adv.">
        <title>Improved genomic resources and new bioinformatic workflow for the carcinogenic parasite Clonorchis sinensis: Biotechnological implications.</title>
        <authorList>
            <person name="Wang D."/>
            <person name="Korhonen P.K."/>
            <person name="Gasser R.B."/>
            <person name="Young N.D."/>
        </authorList>
    </citation>
    <scope>NUCLEOTIDE SEQUENCE [LARGE SCALE GENOMIC DNA]</scope>
    <source>
        <strain evidence="5">Cs-k2</strain>
    </source>
</reference>
<dbReference type="GO" id="GO:0005739">
    <property type="term" value="C:mitochondrion"/>
    <property type="evidence" value="ECO:0007669"/>
    <property type="project" value="UniProtKB-SubCell"/>
</dbReference>
<comment type="caution">
    <text evidence="5">The sequence shown here is derived from an EMBL/GenBank/DDBJ whole genome shotgun (WGS) entry which is preliminary data.</text>
</comment>
<evidence type="ECO:0000256" key="1">
    <source>
        <dbReference type="ARBA" id="ARBA00009249"/>
    </source>
</evidence>
<dbReference type="OrthoDB" id="10264154at2759"/>
<dbReference type="NCBIfam" id="TIGR00527">
    <property type="entry name" value="gcvH"/>
    <property type="match status" value="1"/>
</dbReference>
<comment type="subcellular location">
    <subcellularLocation>
        <location evidence="4">Mitochondrion</location>
    </subcellularLocation>
</comment>
<reference evidence="5 6" key="2">
    <citation type="journal article" date="2021" name="Genomics">
        <title>High-quality reference genome for Clonorchis sinensis.</title>
        <authorList>
            <person name="Young N.D."/>
            <person name="Stroehlein A.J."/>
            <person name="Kinkar L."/>
            <person name="Wang T."/>
            <person name="Sohn W.M."/>
            <person name="Chang B.C.H."/>
            <person name="Kaur P."/>
            <person name="Weisz D."/>
            <person name="Dudchenko O."/>
            <person name="Aiden E.L."/>
            <person name="Korhonen P.K."/>
            <person name="Gasser R.B."/>
        </authorList>
    </citation>
    <scope>NUCLEOTIDE SEQUENCE [LARGE SCALE GENOMIC DNA]</scope>
    <source>
        <strain evidence="5">Cs-k2</strain>
    </source>
</reference>
<keyword evidence="2 4" id="KW-0450">Lipoyl</keyword>
<dbReference type="PROSITE" id="PS00189">
    <property type="entry name" value="LIPOYL"/>
    <property type="match status" value="1"/>
</dbReference>
<dbReference type="HAMAP" id="MF_00272">
    <property type="entry name" value="GcvH"/>
    <property type="match status" value="1"/>
</dbReference>